<evidence type="ECO:0000313" key="4">
    <source>
        <dbReference type="Proteomes" id="UP000068026"/>
    </source>
</evidence>
<feature type="transmembrane region" description="Helical" evidence="1">
    <location>
        <begin position="152"/>
        <end position="182"/>
    </location>
</feature>
<dbReference type="KEGG" id="cpro:CPRO_22990"/>
<reference evidence="2 4" key="1">
    <citation type="journal article" date="2016" name="Genome Announc.">
        <title>Complete Genome Sequence of the Amino Acid-Fermenting Clostridium propionicum X2 (DSM 1682).</title>
        <authorList>
            <person name="Poehlein A."/>
            <person name="Schlien K."/>
            <person name="Chowdhury N.P."/>
            <person name="Gottschalk G."/>
            <person name="Buckel W."/>
            <person name="Daniel R."/>
        </authorList>
    </citation>
    <scope>NUCLEOTIDE SEQUENCE [LARGE SCALE GENOMIC DNA]</scope>
    <source>
        <strain evidence="2 4">X2</strain>
    </source>
</reference>
<gene>
    <name evidence="2" type="ORF">CPRO_22990</name>
    <name evidence="3" type="ORF">SAMN02745151_02597</name>
</gene>
<keyword evidence="1" id="KW-0472">Membrane</keyword>
<sequence length="280" mass="32045">MIKTKVKFHPLFLLLVTILFYFGMGTLFWDMLFCWAIQEGGYVIFTRRKGLSVRYWLFTPLGIRADFVSANIAFDKRLRLHFIGSVFGILLSIVLFGLEQKNVAVLSLLLAGLRLLPFLPLEGGRICLEILGKWKGTLRAASWLTKAGYGVGYGLCVFGVLFSIIEPSAFLILPVGLYLIYVNRHEFLQIAKNLYTGMLNDAEKPLREVIVSGKETPFELALHMNPYEDIYFFRENLGGVSQERVMLALFTEKDCQWVWKIANQKDFGAKTYQFGYDDME</sequence>
<dbReference type="EMBL" id="CP014223">
    <property type="protein sequence ID" value="AMJ41866.1"/>
    <property type="molecule type" value="Genomic_DNA"/>
</dbReference>
<dbReference type="RefSeq" id="WP_066051771.1">
    <property type="nucleotide sequence ID" value="NZ_CP014223.1"/>
</dbReference>
<keyword evidence="4" id="KW-1185">Reference proteome</keyword>
<evidence type="ECO:0000313" key="3">
    <source>
        <dbReference type="EMBL" id="SHF04153.1"/>
    </source>
</evidence>
<protein>
    <recommendedName>
        <fullName evidence="6">Stage IV sporulation protein FB</fullName>
    </recommendedName>
</protein>
<keyword evidence="1" id="KW-0812">Transmembrane</keyword>
<dbReference type="OrthoDB" id="166377at2"/>
<feature type="transmembrane region" description="Helical" evidence="1">
    <location>
        <begin position="12"/>
        <end position="35"/>
    </location>
</feature>
<accession>A0A0X8VA72</accession>
<feature type="transmembrane region" description="Helical" evidence="1">
    <location>
        <begin position="80"/>
        <end position="98"/>
    </location>
</feature>
<evidence type="ECO:0000256" key="1">
    <source>
        <dbReference type="SAM" id="Phobius"/>
    </source>
</evidence>
<reference evidence="5" key="4">
    <citation type="submission" date="2016-11" db="EMBL/GenBank/DDBJ databases">
        <authorList>
            <person name="Jaros S."/>
            <person name="Januszkiewicz K."/>
            <person name="Wedrychowicz H."/>
        </authorList>
    </citation>
    <scope>NUCLEOTIDE SEQUENCE [LARGE SCALE GENOMIC DNA]</scope>
    <source>
        <strain evidence="5">DSM 1682</strain>
    </source>
</reference>
<keyword evidence="1" id="KW-1133">Transmembrane helix</keyword>
<dbReference type="Proteomes" id="UP000184204">
    <property type="component" value="Unassembled WGS sequence"/>
</dbReference>
<reference evidence="4" key="2">
    <citation type="submission" date="2016-01" db="EMBL/GenBank/DDBJ databases">
        <authorList>
            <person name="Poehlein A."/>
            <person name="Schlien K."/>
            <person name="Gottschalk G."/>
            <person name="Buckel W."/>
            <person name="Daniel R."/>
        </authorList>
    </citation>
    <scope>NUCLEOTIDE SEQUENCE [LARGE SCALE GENOMIC DNA]</scope>
    <source>
        <strain evidence="4">X2</strain>
    </source>
</reference>
<proteinExistence type="predicted"/>
<dbReference type="EMBL" id="FQUA01000014">
    <property type="protein sequence ID" value="SHF04153.1"/>
    <property type="molecule type" value="Genomic_DNA"/>
</dbReference>
<dbReference type="AlphaFoldDB" id="A0A0X8VA72"/>
<evidence type="ECO:0000313" key="2">
    <source>
        <dbReference type="EMBL" id="AMJ41866.1"/>
    </source>
</evidence>
<evidence type="ECO:0000313" key="5">
    <source>
        <dbReference type="Proteomes" id="UP000184204"/>
    </source>
</evidence>
<organism evidence="3 5">
    <name type="scientific">Anaerotignum propionicum DSM 1682</name>
    <dbReference type="NCBI Taxonomy" id="991789"/>
    <lineage>
        <taxon>Bacteria</taxon>
        <taxon>Bacillati</taxon>
        <taxon>Bacillota</taxon>
        <taxon>Clostridia</taxon>
        <taxon>Lachnospirales</taxon>
        <taxon>Anaerotignaceae</taxon>
        <taxon>Anaerotignum</taxon>
    </lineage>
</organism>
<dbReference type="Proteomes" id="UP000068026">
    <property type="component" value="Chromosome"/>
</dbReference>
<reference evidence="3" key="3">
    <citation type="submission" date="2016-11" db="EMBL/GenBank/DDBJ databases">
        <authorList>
            <person name="Varghese N."/>
            <person name="Submissions S."/>
        </authorList>
    </citation>
    <scope>NUCLEOTIDE SEQUENCE</scope>
    <source>
        <strain evidence="3">DSM 1682</strain>
    </source>
</reference>
<name>A0A0X8VA72_ANAPI</name>
<evidence type="ECO:0008006" key="6">
    <source>
        <dbReference type="Google" id="ProtNLM"/>
    </source>
</evidence>